<feature type="transmembrane region" description="Helical" evidence="6">
    <location>
        <begin position="116"/>
        <end position="139"/>
    </location>
</feature>
<name>A0A844XIB2_9SPHN</name>
<dbReference type="Pfam" id="PF01943">
    <property type="entry name" value="Polysacc_synt"/>
    <property type="match status" value="1"/>
</dbReference>
<protein>
    <submittedName>
        <fullName evidence="7">Oligosaccharide flippase family protein</fullName>
    </submittedName>
</protein>
<keyword evidence="3 6" id="KW-0812">Transmembrane</keyword>
<evidence type="ECO:0000313" key="7">
    <source>
        <dbReference type="EMBL" id="MWV29459.1"/>
    </source>
</evidence>
<dbReference type="GO" id="GO:0005886">
    <property type="term" value="C:plasma membrane"/>
    <property type="evidence" value="ECO:0007669"/>
    <property type="project" value="UniProtKB-SubCell"/>
</dbReference>
<proteinExistence type="predicted"/>
<reference evidence="7 8" key="2">
    <citation type="submission" date="2020-02" db="EMBL/GenBank/DDBJ databases">
        <title>Erythrobacter dongmakensis sp. nov., isolated from a tidal mudflat.</title>
        <authorList>
            <person name="Kim I.S."/>
        </authorList>
    </citation>
    <scope>NUCLEOTIDE SEQUENCE [LARGE SCALE GENOMIC DNA]</scope>
    <source>
        <strain evidence="7 8">GH3-10</strain>
    </source>
</reference>
<feature type="transmembrane region" description="Helical" evidence="6">
    <location>
        <begin position="392"/>
        <end position="412"/>
    </location>
</feature>
<feature type="transmembrane region" description="Helical" evidence="6">
    <location>
        <begin position="332"/>
        <end position="349"/>
    </location>
</feature>
<evidence type="ECO:0000313" key="8">
    <source>
        <dbReference type="Proteomes" id="UP000461409"/>
    </source>
</evidence>
<dbReference type="PANTHER" id="PTHR30250">
    <property type="entry name" value="PST FAMILY PREDICTED COLANIC ACID TRANSPORTER"/>
    <property type="match status" value="1"/>
</dbReference>
<feature type="transmembrane region" description="Helical" evidence="6">
    <location>
        <begin position="88"/>
        <end position="110"/>
    </location>
</feature>
<feature type="transmembrane region" description="Helical" evidence="6">
    <location>
        <begin position="361"/>
        <end position="380"/>
    </location>
</feature>
<comment type="caution">
    <text evidence="7">The sequence shown here is derived from an EMBL/GenBank/DDBJ whole genome shotgun (WGS) entry which is preliminary data.</text>
</comment>
<gene>
    <name evidence="7" type="ORF">GRF63_16285</name>
</gene>
<feature type="transmembrane region" description="Helical" evidence="6">
    <location>
        <begin position="251"/>
        <end position="270"/>
    </location>
</feature>
<dbReference type="PANTHER" id="PTHR30250:SF11">
    <property type="entry name" value="O-ANTIGEN TRANSPORTER-RELATED"/>
    <property type="match status" value="1"/>
</dbReference>
<feature type="transmembrane region" description="Helical" evidence="6">
    <location>
        <begin position="160"/>
        <end position="182"/>
    </location>
</feature>
<keyword evidence="8" id="KW-1185">Reference proteome</keyword>
<accession>A0A844XIB2</accession>
<dbReference type="InterPro" id="IPR050833">
    <property type="entry name" value="Poly_Biosynth_Transport"/>
</dbReference>
<keyword evidence="5 6" id="KW-0472">Membrane</keyword>
<keyword evidence="2" id="KW-1003">Cell membrane</keyword>
<feature type="transmembrane region" description="Helical" evidence="6">
    <location>
        <begin position="290"/>
        <end position="311"/>
    </location>
</feature>
<evidence type="ECO:0000256" key="3">
    <source>
        <dbReference type="ARBA" id="ARBA00022692"/>
    </source>
</evidence>
<evidence type="ECO:0000256" key="6">
    <source>
        <dbReference type="SAM" id="Phobius"/>
    </source>
</evidence>
<dbReference type="RefSeq" id="WP_160487111.1">
    <property type="nucleotide sequence ID" value="NZ_WUBR01000004.1"/>
</dbReference>
<dbReference type="AlphaFoldDB" id="A0A844XIB2"/>
<feature type="transmembrane region" description="Helical" evidence="6">
    <location>
        <begin position="12"/>
        <end position="34"/>
    </location>
</feature>
<keyword evidence="4 6" id="KW-1133">Transmembrane helix</keyword>
<organism evidence="7 8">
    <name type="scientific">Aurantiacibacter rhizosphaerae</name>
    <dbReference type="NCBI Taxonomy" id="2691582"/>
    <lineage>
        <taxon>Bacteria</taxon>
        <taxon>Pseudomonadati</taxon>
        <taxon>Pseudomonadota</taxon>
        <taxon>Alphaproteobacteria</taxon>
        <taxon>Sphingomonadales</taxon>
        <taxon>Erythrobacteraceae</taxon>
        <taxon>Aurantiacibacter</taxon>
    </lineage>
</organism>
<reference evidence="7 8" key="1">
    <citation type="submission" date="2019-12" db="EMBL/GenBank/DDBJ databases">
        <authorList>
            <person name="Lee S.D."/>
        </authorList>
    </citation>
    <scope>NUCLEOTIDE SEQUENCE [LARGE SCALE GENOMIC DNA]</scope>
    <source>
        <strain evidence="7 8">GH3-10</strain>
    </source>
</reference>
<dbReference type="Proteomes" id="UP000461409">
    <property type="component" value="Unassembled WGS sequence"/>
</dbReference>
<evidence type="ECO:0000256" key="1">
    <source>
        <dbReference type="ARBA" id="ARBA00004651"/>
    </source>
</evidence>
<dbReference type="InterPro" id="IPR002797">
    <property type="entry name" value="Polysacc_synth"/>
</dbReference>
<comment type="subcellular location">
    <subcellularLocation>
        <location evidence="1">Cell membrane</location>
        <topology evidence="1">Multi-pass membrane protein</topology>
    </subcellularLocation>
</comment>
<dbReference type="EMBL" id="WUBR01000004">
    <property type="protein sequence ID" value="MWV29459.1"/>
    <property type="molecule type" value="Genomic_DNA"/>
</dbReference>
<evidence type="ECO:0000256" key="4">
    <source>
        <dbReference type="ARBA" id="ARBA00022989"/>
    </source>
</evidence>
<sequence length="422" mass="44853">MRVGGGIRAISVNGLGSTGVTAAETLVRAIYFLAITRLLGPEGYGLWSWALALYGFVLGGASLGFETLVPIAYGKGNDAGDRQASRLLFMRIGISLCAIAGLAFYGWLMFAEDVQFLAILAVAPALAFRGAALLNRAIFTGRMKVRQNIPNVLAGRLAELFIGLALIAGGAGILHLLILHWLCWALEAVFSWRALRKNGNFRASHPDRAAALSILRKGAPLGALDLMSGFMMAAPLVMYEPRARNLAELGQIAIAVQLSGFLLAVGFAFLNSAVPVVAQSHENKDRRLAHYGWLIALGALGTTLALVLVWEHISATIFNSAFGGDYELGRQLTTWTILIAGAVMLPQGFQHLLLLENRLRVSVLAGVAGTAVVVLGFLSMHTGAEPSEALQVVLSGWLVRAAVLVLAGSILSQKLASEFSPE</sequence>
<evidence type="ECO:0000256" key="2">
    <source>
        <dbReference type="ARBA" id="ARBA00022475"/>
    </source>
</evidence>
<feature type="transmembrane region" description="Helical" evidence="6">
    <location>
        <begin position="46"/>
        <end position="68"/>
    </location>
</feature>
<evidence type="ECO:0000256" key="5">
    <source>
        <dbReference type="ARBA" id="ARBA00023136"/>
    </source>
</evidence>